<evidence type="ECO:0000313" key="2">
    <source>
        <dbReference type="EMBL" id="PUA37867.1"/>
    </source>
</evidence>
<organism evidence="2 3">
    <name type="scientific">Paenibacillus elgii</name>
    <dbReference type="NCBI Taxonomy" id="189691"/>
    <lineage>
        <taxon>Bacteria</taxon>
        <taxon>Bacillati</taxon>
        <taxon>Bacillota</taxon>
        <taxon>Bacilli</taxon>
        <taxon>Bacillales</taxon>
        <taxon>Paenibacillaceae</taxon>
        <taxon>Paenibacillus</taxon>
    </lineage>
</organism>
<evidence type="ECO:0000259" key="1">
    <source>
        <dbReference type="Pfam" id="PF08242"/>
    </source>
</evidence>
<dbReference type="InterPro" id="IPR029063">
    <property type="entry name" value="SAM-dependent_MTases_sf"/>
</dbReference>
<proteinExistence type="predicted"/>
<dbReference type="EMBL" id="PYHP01000047">
    <property type="protein sequence ID" value="PUA37867.1"/>
    <property type="molecule type" value="Genomic_DNA"/>
</dbReference>
<dbReference type="AlphaFoldDB" id="A0A2T6G144"/>
<gene>
    <name evidence="2" type="ORF">C8Z91_18060</name>
</gene>
<accession>A0A2T6G144</accession>
<evidence type="ECO:0000313" key="3">
    <source>
        <dbReference type="Proteomes" id="UP000244184"/>
    </source>
</evidence>
<dbReference type="InterPro" id="IPR013217">
    <property type="entry name" value="Methyltransf_12"/>
</dbReference>
<dbReference type="Proteomes" id="UP000244184">
    <property type="component" value="Unassembled WGS sequence"/>
</dbReference>
<dbReference type="PANTHER" id="PTHR43861">
    <property type="entry name" value="TRANS-ACONITATE 2-METHYLTRANSFERASE-RELATED"/>
    <property type="match status" value="1"/>
</dbReference>
<comment type="caution">
    <text evidence="2">The sequence shown here is derived from an EMBL/GenBank/DDBJ whole genome shotgun (WGS) entry which is preliminary data.</text>
</comment>
<dbReference type="SUPFAM" id="SSF53335">
    <property type="entry name" value="S-adenosyl-L-methionine-dependent methyltransferases"/>
    <property type="match status" value="1"/>
</dbReference>
<protein>
    <recommendedName>
        <fullName evidence="1">Methyltransferase type 12 domain-containing protein</fullName>
    </recommendedName>
</protein>
<feature type="domain" description="Methyltransferase type 12" evidence="1">
    <location>
        <begin position="58"/>
        <end position="151"/>
    </location>
</feature>
<name>A0A2T6G144_9BACL</name>
<dbReference type="Gene3D" id="3.40.50.150">
    <property type="entry name" value="Vaccinia Virus protein VP39"/>
    <property type="match status" value="1"/>
</dbReference>
<dbReference type="CDD" id="cd02440">
    <property type="entry name" value="AdoMet_MTases"/>
    <property type="match status" value="1"/>
</dbReference>
<reference evidence="2 3" key="1">
    <citation type="submission" date="2018-03" db="EMBL/GenBank/DDBJ databases">
        <title>Genome sequence of Paenibacillus elgii strain AC13 an antimicrobial compound producing bacteria.</title>
        <authorList>
            <person name="Kurokawa A.S."/>
            <person name="Araujo J.F."/>
            <person name="Costa R.A."/>
            <person name="Ortega D.B."/>
            <person name="Pires A.S."/>
            <person name="Pappas G.J.Jr."/>
            <person name="Franco O.L."/>
            <person name="Barreto C."/>
            <person name="Magalhaes B.S."/>
            <person name="Kruger R.H."/>
        </authorList>
    </citation>
    <scope>NUCLEOTIDE SEQUENCE [LARGE SCALE GENOMIC DNA]</scope>
    <source>
        <strain evidence="2 3">AC13</strain>
    </source>
</reference>
<dbReference type="Pfam" id="PF08242">
    <property type="entry name" value="Methyltransf_12"/>
    <property type="match status" value="1"/>
</dbReference>
<sequence length="241" mass="28484">MQIEKNWRVIPSMEKVWNVVWKKDNYALEKVRNNKALKKFNIYESLGVNFHKYKKVGDFGAGGGYMTLELISRYPSIESVKLYDYSEDALLKSKENLANYSHVSFKQHDLNVPMTDHAEQHDFIMAFSVLEHVHNYETGLQTLFDHLESSGEAIMVWSHAHSIFKWQRQWYEKLNLWNYGFQKEMSVKEIYEFLDGKFDVLCCKVVPCVGDKGVWTLLDNVIHKFNKQSGRYLFLHLKKKQ</sequence>
<dbReference type="PANTHER" id="PTHR43861:SF1">
    <property type="entry name" value="TRANS-ACONITATE 2-METHYLTRANSFERASE"/>
    <property type="match status" value="1"/>
</dbReference>